<reference evidence="5" key="1">
    <citation type="submission" date="2022-07" db="EMBL/GenBank/DDBJ databases">
        <authorList>
            <person name="Macas J."/>
            <person name="Novak P."/>
            <person name="Neumann P."/>
        </authorList>
    </citation>
    <scope>NUCLEOTIDE SEQUENCE</scope>
</reference>
<organism evidence="5 6">
    <name type="scientific">Cuscuta epithymum</name>
    <dbReference type="NCBI Taxonomy" id="186058"/>
    <lineage>
        <taxon>Eukaryota</taxon>
        <taxon>Viridiplantae</taxon>
        <taxon>Streptophyta</taxon>
        <taxon>Embryophyta</taxon>
        <taxon>Tracheophyta</taxon>
        <taxon>Spermatophyta</taxon>
        <taxon>Magnoliopsida</taxon>
        <taxon>eudicotyledons</taxon>
        <taxon>Gunneridae</taxon>
        <taxon>Pentapetalae</taxon>
        <taxon>asterids</taxon>
        <taxon>lamiids</taxon>
        <taxon>Solanales</taxon>
        <taxon>Convolvulaceae</taxon>
        <taxon>Cuscuteae</taxon>
        <taxon>Cuscuta</taxon>
        <taxon>Cuscuta subgen. Cuscuta</taxon>
    </lineage>
</organism>
<dbReference type="InterPro" id="IPR015943">
    <property type="entry name" value="WD40/YVTN_repeat-like_dom_sf"/>
</dbReference>
<comment type="caution">
    <text evidence="5">The sequence shown here is derived from an EMBL/GenBank/DDBJ whole genome shotgun (WGS) entry which is preliminary data.</text>
</comment>
<dbReference type="AlphaFoldDB" id="A0AAV0G4L3"/>
<evidence type="ECO:0000313" key="5">
    <source>
        <dbReference type="EMBL" id="CAH9142870.1"/>
    </source>
</evidence>
<dbReference type="InterPro" id="IPR036322">
    <property type="entry name" value="WD40_repeat_dom_sf"/>
</dbReference>
<gene>
    <name evidence="5" type="ORF">CEPIT_LOCUS40233</name>
</gene>
<name>A0AAV0G4L3_9ASTE</name>
<dbReference type="PANTHER" id="PTHR14221:SF31">
    <property type="entry name" value="TRANSDUCIN_WD40 REPEAT-LIKE SUPERFAMILY PROTEIN"/>
    <property type="match status" value="1"/>
</dbReference>
<sequence length="600" mass="67385">MQNFEEGEEVFFDSSECLSFEEPVWEQGDRFGYDIWLNELHSVKERRENFFCKMGTTSEFKFTSTERIHDHHLQEAVCSSSSLSSSSSSSIGEEGEHLKCGVGRDCSLDDANCLVDDDLPTSCPTMKTKKSKWWKPFIHKLKGGHSCKPGTGGFLKVRPSRKKKFMELTALYGGQEIKGHTGVISTMKFSPDGQYLASGGEDGMVRVWRVLLAPASDFFKSELGRGKKWGVEIPEKVFQIEESPVHEFYGHTSAVLDLAWSSTTNSLLSSSKDNTVRLWKVGSDECHGVFHHNNYVTCIQFNPIDEDLFISGCIDGKARVWRVTDKRVAEWADIHDIVTAICYQPNGKGFIVGSISGVCHFYQTGSELYLDAEIQFGGRRRSTSNIITGIQFLPNGSQKVMITSGDSRIRILDGHEVVCKYRGPRKSGNHTSPAHATPNGKHVISIGEDSQVYLWNYEDRRVQDPKQVKSERSFEHFISERASIAIPWVGESSSQMDPSPPRIWADSERFSLGNWFSTETSSRVSVTWPEEVLPLYNVPTPENGDNHVTDHDHDDEDGHLRSKLVNNNTSRSPAWGLVIVTAGLDGRIRTFHNYGLPVRV</sequence>
<feature type="repeat" description="WD" evidence="3">
    <location>
        <begin position="177"/>
        <end position="210"/>
    </location>
</feature>
<evidence type="ECO:0000313" key="6">
    <source>
        <dbReference type="Proteomes" id="UP001152523"/>
    </source>
</evidence>
<protein>
    <submittedName>
        <fullName evidence="5">Uncharacterized protein</fullName>
    </submittedName>
</protein>
<evidence type="ECO:0000256" key="2">
    <source>
        <dbReference type="ARBA" id="ARBA00022737"/>
    </source>
</evidence>
<dbReference type="InterPro" id="IPR020472">
    <property type="entry name" value="WD40_PAC1"/>
</dbReference>
<dbReference type="Pfam" id="PF00400">
    <property type="entry name" value="WD40"/>
    <property type="match status" value="3"/>
</dbReference>
<dbReference type="Gene3D" id="2.130.10.10">
    <property type="entry name" value="YVTN repeat-like/Quinoprotein amine dehydrogenase"/>
    <property type="match status" value="1"/>
</dbReference>
<dbReference type="Proteomes" id="UP001152523">
    <property type="component" value="Unassembled WGS sequence"/>
</dbReference>
<evidence type="ECO:0000256" key="1">
    <source>
        <dbReference type="ARBA" id="ARBA00022574"/>
    </source>
</evidence>
<keyword evidence="6" id="KW-1185">Reference proteome</keyword>
<proteinExistence type="predicted"/>
<dbReference type="EMBL" id="CAMAPF010001045">
    <property type="protein sequence ID" value="CAH9142870.1"/>
    <property type="molecule type" value="Genomic_DNA"/>
</dbReference>
<keyword evidence="2" id="KW-0677">Repeat</keyword>
<feature type="repeat" description="WD" evidence="3">
    <location>
        <begin position="289"/>
        <end position="323"/>
    </location>
</feature>
<dbReference type="PROSITE" id="PS50082">
    <property type="entry name" value="WD_REPEATS_2"/>
    <property type="match status" value="3"/>
</dbReference>
<evidence type="ECO:0000256" key="4">
    <source>
        <dbReference type="SAM" id="MobiDB-lite"/>
    </source>
</evidence>
<keyword evidence="1 3" id="KW-0853">WD repeat</keyword>
<dbReference type="SUPFAM" id="SSF50978">
    <property type="entry name" value="WD40 repeat-like"/>
    <property type="match status" value="1"/>
</dbReference>
<feature type="region of interest" description="Disordered" evidence="4">
    <location>
        <begin position="423"/>
        <end position="442"/>
    </location>
</feature>
<dbReference type="InterPro" id="IPR040324">
    <property type="entry name" value="WDR44/Dgr2"/>
</dbReference>
<dbReference type="SMART" id="SM00320">
    <property type="entry name" value="WD40"/>
    <property type="match status" value="6"/>
</dbReference>
<dbReference type="PRINTS" id="PR00320">
    <property type="entry name" value="GPROTEINBRPT"/>
</dbReference>
<dbReference type="PANTHER" id="PTHR14221">
    <property type="entry name" value="WD REPEAT DOMAIN 44"/>
    <property type="match status" value="1"/>
</dbReference>
<feature type="region of interest" description="Disordered" evidence="4">
    <location>
        <begin position="538"/>
        <end position="561"/>
    </location>
</feature>
<dbReference type="PROSITE" id="PS50294">
    <property type="entry name" value="WD_REPEATS_REGION"/>
    <property type="match status" value="2"/>
</dbReference>
<feature type="compositionally biased region" description="Basic and acidic residues" evidence="4">
    <location>
        <begin position="544"/>
        <end position="560"/>
    </location>
</feature>
<evidence type="ECO:0000256" key="3">
    <source>
        <dbReference type="PROSITE-ProRule" id="PRU00221"/>
    </source>
</evidence>
<accession>A0AAV0G4L3</accession>
<feature type="repeat" description="WD" evidence="3">
    <location>
        <begin position="248"/>
        <end position="289"/>
    </location>
</feature>
<dbReference type="InterPro" id="IPR001680">
    <property type="entry name" value="WD40_rpt"/>
</dbReference>